<sequence>MPLGSAFLSILQKTNGLLNICLATQYMDYLHAIFAELKALLCKSYTLISTLEANASIFWRFTDYPYKRPWRFFYHTSQTHSCIHLFSLFLFKLTFDQRKRINAMAIDCLIKTPSAMSSLKEEHKEDPQRSLVFDASVLQHETNIPRQFIWPDHEKPNSEKTKELEVPLIDLGGFLSGRPSSTKEATRLVGNACQKHGFFLVVNHGVDATLISDAQRYMDLFFELPLSKKQRAQRKAGESCGYSSSFTGRFSSKLPWKETLSFRFSADQNSPNIVKDYFENTMGKEFVRLGNVYQEYCNAMSRLSLGIMELLGMSLGVSRLHFKEFFQENNSIMRLNYYPRCQKPDLTLGTGPHCDPTSLTILHQDNVGGLEVFVDNEWRSIAPNSSAFVVNIGDTFMALSNGRYKSCLHRAVVNNKTPRKSLAFFLCPKKDKVVSPPDELVDENNPRIYPDFTWSTFLEFTQKHYRADMNTLEAFSNWLQQKINRTC</sequence>
<protein>
    <submittedName>
        <fullName evidence="1">Uncharacterized protein</fullName>
    </submittedName>
</protein>
<proteinExistence type="predicted"/>
<evidence type="ECO:0000313" key="2">
    <source>
        <dbReference type="Proteomes" id="UP001055811"/>
    </source>
</evidence>
<evidence type="ECO:0000313" key="1">
    <source>
        <dbReference type="EMBL" id="KAI3751051.1"/>
    </source>
</evidence>
<reference evidence="1 2" key="2">
    <citation type="journal article" date="2022" name="Mol. Ecol. Resour.">
        <title>The genomes of chicory, endive, great burdock and yacon provide insights into Asteraceae paleo-polyploidization history and plant inulin production.</title>
        <authorList>
            <person name="Fan W."/>
            <person name="Wang S."/>
            <person name="Wang H."/>
            <person name="Wang A."/>
            <person name="Jiang F."/>
            <person name="Liu H."/>
            <person name="Zhao H."/>
            <person name="Xu D."/>
            <person name="Zhang Y."/>
        </authorList>
    </citation>
    <scope>NUCLEOTIDE SEQUENCE [LARGE SCALE GENOMIC DNA]</scope>
    <source>
        <strain evidence="2">cv. Punajuju</strain>
        <tissue evidence="1">Leaves</tissue>
    </source>
</reference>
<comment type="caution">
    <text evidence="1">The sequence shown here is derived from an EMBL/GenBank/DDBJ whole genome shotgun (WGS) entry which is preliminary data.</text>
</comment>
<name>A0ACB9DX51_CICIN</name>
<dbReference type="EMBL" id="CM042012">
    <property type="protein sequence ID" value="KAI3751051.1"/>
    <property type="molecule type" value="Genomic_DNA"/>
</dbReference>
<gene>
    <name evidence="1" type="ORF">L2E82_22067</name>
</gene>
<reference evidence="2" key="1">
    <citation type="journal article" date="2022" name="Mol. Ecol. Resour.">
        <title>The genomes of chicory, endive, great burdock and yacon provide insights into Asteraceae palaeo-polyploidization history and plant inulin production.</title>
        <authorList>
            <person name="Fan W."/>
            <person name="Wang S."/>
            <person name="Wang H."/>
            <person name="Wang A."/>
            <person name="Jiang F."/>
            <person name="Liu H."/>
            <person name="Zhao H."/>
            <person name="Xu D."/>
            <person name="Zhang Y."/>
        </authorList>
    </citation>
    <scope>NUCLEOTIDE SEQUENCE [LARGE SCALE GENOMIC DNA]</scope>
    <source>
        <strain evidence="2">cv. Punajuju</strain>
    </source>
</reference>
<keyword evidence="2" id="KW-1185">Reference proteome</keyword>
<organism evidence="1 2">
    <name type="scientific">Cichorium intybus</name>
    <name type="common">Chicory</name>
    <dbReference type="NCBI Taxonomy" id="13427"/>
    <lineage>
        <taxon>Eukaryota</taxon>
        <taxon>Viridiplantae</taxon>
        <taxon>Streptophyta</taxon>
        <taxon>Embryophyta</taxon>
        <taxon>Tracheophyta</taxon>
        <taxon>Spermatophyta</taxon>
        <taxon>Magnoliopsida</taxon>
        <taxon>eudicotyledons</taxon>
        <taxon>Gunneridae</taxon>
        <taxon>Pentapetalae</taxon>
        <taxon>asterids</taxon>
        <taxon>campanulids</taxon>
        <taxon>Asterales</taxon>
        <taxon>Asteraceae</taxon>
        <taxon>Cichorioideae</taxon>
        <taxon>Cichorieae</taxon>
        <taxon>Cichoriinae</taxon>
        <taxon>Cichorium</taxon>
    </lineage>
</organism>
<accession>A0ACB9DX51</accession>
<dbReference type="Proteomes" id="UP001055811">
    <property type="component" value="Linkage Group LG04"/>
</dbReference>